<feature type="domain" description="HAMP" evidence="14">
    <location>
        <begin position="195"/>
        <end position="247"/>
    </location>
</feature>
<accession>A0A559IGW3</accession>
<dbReference type="PROSITE" id="PS50885">
    <property type="entry name" value="HAMP"/>
    <property type="match status" value="1"/>
</dbReference>
<comment type="catalytic activity">
    <reaction evidence="1">
        <text>ATP + protein L-histidine = ADP + protein N-phospho-L-histidine.</text>
        <dbReference type="EC" id="2.7.13.3"/>
    </reaction>
</comment>
<keyword evidence="16" id="KW-1185">Reference proteome</keyword>
<evidence type="ECO:0000313" key="15">
    <source>
        <dbReference type="EMBL" id="TVX86874.1"/>
    </source>
</evidence>
<dbReference type="EC" id="2.7.13.3" evidence="3"/>
<keyword evidence="12" id="KW-0812">Transmembrane</keyword>
<dbReference type="SMART" id="SM00304">
    <property type="entry name" value="HAMP"/>
    <property type="match status" value="1"/>
</dbReference>
<keyword evidence="8" id="KW-0418">Kinase</keyword>
<evidence type="ECO:0000256" key="8">
    <source>
        <dbReference type="ARBA" id="ARBA00022777"/>
    </source>
</evidence>
<evidence type="ECO:0000256" key="11">
    <source>
        <dbReference type="ARBA" id="ARBA00023136"/>
    </source>
</evidence>
<dbReference type="CDD" id="cd00082">
    <property type="entry name" value="HisKA"/>
    <property type="match status" value="1"/>
</dbReference>
<organism evidence="15 16">
    <name type="scientific">Paenibacillus agilis</name>
    <dbReference type="NCBI Taxonomy" id="3020863"/>
    <lineage>
        <taxon>Bacteria</taxon>
        <taxon>Bacillati</taxon>
        <taxon>Bacillota</taxon>
        <taxon>Bacilli</taxon>
        <taxon>Bacillales</taxon>
        <taxon>Paenibacillaceae</taxon>
        <taxon>Paenibacillus</taxon>
    </lineage>
</organism>
<sequence length="491" mass="55805">MSKYRSIAFKIFVLTNLVLIAFALLLYITLYFILPSFYLQNKSADLNEGITRLLETFPQKDWTEAVKRLDNFSLRYNASLSVQDSEGKWVYPVHFTKVPFFRSQVWEATTQKKDVASTILISTEENLGTQSAKGMEIISHSNLPLPGYESSGYTLSVLASLQPINEAMQMLLRLLPYMALIILVIAILGALVYTRLIARPLIGISQVAKRLAQLDFSERSRHDSRDEIGDISRSLNELSMNLQYAMQDLTEANVQLKDDIQRKEEDEALRREFMDMISHELKTPIMAVSGQLEAMLHNVGPYRNRDKYLAQSHHILKEMEKLVYEILDISRLENHRFQPSMAAVNMSALIRDAAEQIQYICELNGIKLEVDLAPDLWVTGDTRLLSKAVSNVLSNAVYYTRSGEQIRITLHAEAGLVHLSVLNTGAYIEPSEIPKLFKPFYRIEKSRSRTTGGSGLGLYIVNTILNIHQSEYSLSNIEEGVLFSVRWKADN</sequence>
<feature type="domain" description="Histidine kinase" evidence="13">
    <location>
        <begin position="276"/>
        <end position="491"/>
    </location>
</feature>
<dbReference type="InterPro" id="IPR036890">
    <property type="entry name" value="HATPase_C_sf"/>
</dbReference>
<dbReference type="SUPFAM" id="SSF47384">
    <property type="entry name" value="Homodimeric domain of signal transducing histidine kinase"/>
    <property type="match status" value="1"/>
</dbReference>
<dbReference type="GO" id="GO:0016036">
    <property type="term" value="P:cellular response to phosphate starvation"/>
    <property type="evidence" value="ECO:0007669"/>
    <property type="project" value="TreeGrafter"/>
</dbReference>
<feature type="transmembrane region" description="Helical" evidence="12">
    <location>
        <begin position="174"/>
        <end position="193"/>
    </location>
</feature>
<dbReference type="OrthoDB" id="9813151at2"/>
<dbReference type="PROSITE" id="PS50109">
    <property type="entry name" value="HIS_KIN"/>
    <property type="match status" value="1"/>
</dbReference>
<keyword evidence="6" id="KW-0808">Transferase</keyword>
<dbReference type="PANTHER" id="PTHR45453">
    <property type="entry name" value="PHOSPHATE REGULON SENSOR PROTEIN PHOR"/>
    <property type="match status" value="1"/>
</dbReference>
<keyword evidence="4" id="KW-1003">Cell membrane</keyword>
<dbReference type="EMBL" id="VNJK01000005">
    <property type="protein sequence ID" value="TVX86874.1"/>
    <property type="molecule type" value="Genomic_DNA"/>
</dbReference>
<feature type="transmembrane region" description="Helical" evidence="12">
    <location>
        <begin position="12"/>
        <end position="34"/>
    </location>
</feature>
<reference evidence="15 16" key="1">
    <citation type="submission" date="2019-07" db="EMBL/GenBank/DDBJ databases">
        <authorList>
            <person name="Kim J."/>
        </authorList>
    </citation>
    <scope>NUCLEOTIDE SEQUENCE [LARGE SCALE GENOMIC DNA]</scope>
    <source>
        <strain evidence="15 16">N4</strain>
    </source>
</reference>
<dbReference type="InterPro" id="IPR050351">
    <property type="entry name" value="BphY/WalK/GraS-like"/>
</dbReference>
<dbReference type="SUPFAM" id="SSF55874">
    <property type="entry name" value="ATPase domain of HSP90 chaperone/DNA topoisomerase II/histidine kinase"/>
    <property type="match status" value="1"/>
</dbReference>
<comment type="caution">
    <text evidence="15">The sequence shown here is derived from an EMBL/GenBank/DDBJ whole genome shotgun (WGS) entry which is preliminary data.</text>
</comment>
<dbReference type="GO" id="GO:0005886">
    <property type="term" value="C:plasma membrane"/>
    <property type="evidence" value="ECO:0007669"/>
    <property type="project" value="UniProtKB-SubCell"/>
</dbReference>
<evidence type="ECO:0000256" key="3">
    <source>
        <dbReference type="ARBA" id="ARBA00012438"/>
    </source>
</evidence>
<dbReference type="GO" id="GO:0005524">
    <property type="term" value="F:ATP binding"/>
    <property type="evidence" value="ECO:0007669"/>
    <property type="project" value="UniProtKB-KW"/>
</dbReference>
<dbReference type="Gene3D" id="6.10.340.10">
    <property type="match status" value="1"/>
</dbReference>
<dbReference type="InterPro" id="IPR003660">
    <property type="entry name" value="HAMP_dom"/>
</dbReference>
<dbReference type="InterPro" id="IPR005467">
    <property type="entry name" value="His_kinase_dom"/>
</dbReference>
<keyword evidence="7" id="KW-0547">Nucleotide-binding</keyword>
<dbReference type="SMART" id="SM00387">
    <property type="entry name" value="HATPase_c"/>
    <property type="match status" value="1"/>
</dbReference>
<dbReference type="Proteomes" id="UP000318102">
    <property type="component" value="Unassembled WGS sequence"/>
</dbReference>
<evidence type="ECO:0000313" key="16">
    <source>
        <dbReference type="Proteomes" id="UP000318102"/>
    </source>
</evidence>
<evidence type="ECO:0000256" key="5">
    <source>
        <dbReference type="ARBA" id="ARBA00022553"/>
    </source>
</evidence>
<dbReference type="PANTHER" id="PTHR45453:SF3">
    <property type="entry name" value="HISTIDINE KINASE"/>
    <property type="match status" value="1"/>
</dbReference>
<dbReference type="InterPro" id="IPR036097">
    <property type="entry name" value="HisK_dim/P_sf"/>
</dbReference>
<keyword evidence="11 12" id="KW-0472">Membrane</keyword>
<dbReference type="Gene3D" id="1.10.287.130">
    <property type="match status" value="1"/>
</dbReference>
<dbReference type="Gene3D" id="3.30.565.10">
    <property type="entry name" value="Histidine kinase-like ATPase, C-terminal domain"/>
    <property type="match status" value="1"/>
</dbReference>
<evidence type="ECO:0000259" key="13">
    <source>
        <dbReference type="PROSITE" id="PS50109"/>
    </source>
</evidence>
<evidence type="ECO:0000256" key="12">
    <source>
        <dbReference type="SAM" id="Phobius"/>
    </source>
</evidence>
<dbReference type="GO" id="GO:0000155">
    <property type="term" value="F:phosphorelay sensor kinase activity"/>
    <property type="evidence" value="ECO:0007669"/>
    <property type="project" value="InterPro"/>
</dbReference>
<evidence type="ECO:0000256" key="9">
    <source>
        <dbReference type="ARBA" id="ARBA00022840"/>
    </source>
</evidence>
<dbReference type="InterPro" id="IPR003594">
    <property type="entry name" value="HATPase_dom"/>
</dbReference>
<dbReference type="InterPro" id="IPR003661">
    <property type="entry name" value="HisK_dim/P_dom"/>
</dbReference>
<keyword evidence="12" id="KW-1133">Transmembrane helix</keyword>
<evidence type="ECO:0000256" key="1">
    <source>
        <dbReference type="ARBA" id="ARBA00000085"/>
    </source>
</evidence>
<keyword evidence="5" id="KW-0597">Phosphoprotein</keyword>
<evidence type="ECO:0000256" key="10">
    <source>
        <dbReference type="ARBA" id="ARBA00023012"/>
    </source>
</evidence>
<dbReference type="RefSeq" id="WP_144994532.1">
    <property type="nucleotide sequence ID" value="NZ_VNJK01000005.1"/>
</dbReference>
<evidence type="ECO:0000259" key="14">
    <source>
        <dbReference type="PROSITE" id="PS50885"/>
    </source>
</evidence>
<evidence type="ECO:0000256" key="6">
    <source>
        <dbReference type="ARBA" id="ARBA00022679"/>
    </source>
</evidence>
<evidence type="ECO:0000256" key="2">
    <source>
        <dbReference type="ARBA" id="ARBA00004651"/>
    </source>
</evidence>
<comment type="subcellular location">
    <subcellularLocation>
        <location evidence="2">Cell membrane</location>
        <topology evidence="2">Multi-pass membrane protein</topology>
    </subcellularLocation>
</comment>
<dbReference type="Pfam" id="PF00672">
    <property type="entry name" value="HAMP"/>
    <property type="match status" value="1"/>
</dbReference>
<evidence type="ECO:0000256" key="4">
    <source>
        <dbReference type="ARBA" id="ARBA00022475"/>
    </source>
</evidence>
<gene>
    <name evidence="15" type="ORF">FPZ44_23475</name>
</gene>
<protein>
    <recommendedName>
        <fullName evidence="3">histidine kinase</fullName>
        <ecNumber evidence="3">2.7.13.3</ecNumber>
    </recommendedName>
</protein>
<proteinExistence type="predicted"/>
<dbReference type="Pfam" id="PF00512">
    <property type="entry name" value="HisKA"/>
    <property type="match status" value="1"/>
</dbReference>
<dbReference type="SUPFAM" id="SSF158472">
    <property type="entry name" value="HAMP domain-like"/>
    <property type="match status" value="1"/>
</dbReference>
<evidence type="ECO:0000256" key="7">
    <source>
        <dbReference type="ARBA" id="ARBA00022741"/>
    </source>
</evidence>
<name>A0A559IGW3_9BACL</name>
<dbReference type="PRINTS" id="PR00344">
    <property type="entry name" value="BCTRLSENSOR"/>
</dbReference>
<dbReference type="InterPro" id="IPR004358">
    <property type="entry name" value="Sig_transdc_His_kin-like_C"/>
</dbReference>
<dbReference type="GO" id="GO:0004721">
    <property type="term" value="F:phosphoprotein phosphatase activity"/>
    <property type="evidence" value="ECO:0007669"/>
    <property type="project" value="TreeGrafter"/>
</dbReference>
<keyword evidence="10" id="KW-0902">Two-component regulatory system</keyword>
<dbReference type="AlphaFoldDB" id="A0A559IGW3"/>
<dbReference type="Pfam" id="PF02518">
    <property type="entry name" value="HATPase_c"/>
    <property type="match status" value="1"/>
</dbReference>
<dbReference type="SMART" id="SM00388">
    <property type="entry name" value="HisKA"/>
    <property type="match status" value="1"/>
</dbReference>
<keyword evidence="9" id="KW-0067">ATP-binding</keyword>
<dbReference type="CDD" id="cd06225">
    <property type="entry name" value="HAMP"/>
    <property type="match status" value="1"/>
</dbReference>